<dbReference type="InterPro" id="IPR017871">
    <property type="entry name" value="ABC_transporter-like_CS"/>
</dbReference>
<feature type="compositionally biased region" description="Low complexity" evidence="9">
    <location>
        <begin position="254"/>
        <end position="273"/>
    </location>
</feature>
<feature type="compositionally biased region" description="Low complexity" evidence="9">
    <location>
        <begin position="150"/>
        <end position="160"/>
    </location>
</feature>
<evidence type="ECO:0000256" key="10">
    <source>
        <dbReference type="SAM" id="Phobius"/>
    </source>
</evidence>
<dbReference type="SUPFAM" id="SSF52540">
    <property type="entry name" value="P-loop containing nucleoside triphosphate hydrolases"/>
    <property type="match status" value="1"/>
</dbReference>
<keyword evidence="8 10" id="KW-0472">Membrane</keyword>
<accession>A0A9W6VT72</accession>
<evidence type="ECO:0000256" key="3">
    <source>
        <dbReference type="ARBA" id="ARBA00022553"/>
    </source>
</evidence>
<dbReference type="GO" id="GO:0016887">
    <property type="term" value="F:ATP hydrolysis activity"/>
    <property type="evidence" value="ECO:0007669"/>
    <property type="project" value="InterPro"/>
</dbReference>
<evidence type="ECO:0000256" key="4">
    <source>
        <dbReference type="ARBA" id="ARBA00022692"/>
    </source>
</evidence>
<keyword evidence="4 10" id="KW-0812">Transmembrane</keyword>
<dbReference type="InterPro" id="IPR013525">
    <property type="entry name" value="ABC2_TM"/>
</dbReference>
<evidence type="ECO:0000313" key="13">
    <source>
        <dbReference type="EMBL" id="GLY78834.1"/>
    </source>
</evidence>
<feature type="transmembrane region" description="Helical" evidence="10">
    <location>
        <begin position="927"/>
        <end position="948"/>
    </location>
</feature>
<dbReference type="Gene3D" id="3.40.50.300">
    <property type="entry name" value="P-loop containing nucleotide triphosphate hydrolases"/>
    <property type="match status" value="1"/>
</dbReference>
<dbReference type="CDD" id="cd03213">
    <property type="entry name" value="ABCG_EPDR"/>
    <property type="match status" value="1"/>
</dbReference>
<keyword evidence="7 10" id="KW-1133">Transmembrane helix</keyword>
<sequence length="1001" mass="106112">MTQLVVESNGVSVALDPRRSYRVGRDPGADIVVSVDGVSRTHAVLRFEGGQWILEDAGSANGTYDGGRRVQRLVVAPGSQVRLGHPEQGVPVAFRAAPASATRAEPGTDPAAHPAPAQGGFSPHPPGQVFPPPGGQGQAPPPAQQPPAGYPGQAAASGPQSVPPPYASPPGQGDGTGTMPPYQQSAQGGGTGGMPPYQQPAHGDGTGGMPPYQQPAQGDGTGGMPPYQQPAQGGTGGLPPYQQPTQVGGTGTMPPYQQPAQGAGAAPPYQQPAHGDGTGGMPPYQQPAQGGGTGTMPPYDQATQFGGPGSMPPAAQGYEADPIGYQPTHGTPPPRAPMPTMSGQYREPTKVRNLGGQQVLRIGRAPENDMVVADLRVSRQHAELRSSGGTYELVDVGSRSGTYVNGQRVERAIIGPNDIIGIGPSTFHLVGDVLTEYTDTGAVNFSAHDLTVTVDKGKVLLDHVSFPLGEKCLVAVIGPSGSGKSTLLRALTGLRPADQGTVSYDGRDLYRDYSELRSRIGLVPQDDILHTQLTVRRALIYAAELRFPDDTRQHERKARVDEVLKELGLDHRRDNKISALSGGQRKRVSVALELLTKPSLLFLDEPTSGLDPGLDKSVMQMLRGLADDGRTVAVVTHSVANLDICDRLLVMAPGGRIAFFGPPKEALPFLGFTDWADVFQAFDDPSIDWGGRYRQSPAHQKYVTADLVQPVAQAGPVSYQPPPKPQSWPEQLSTLIRRYIRSIAADPLFLGITVALPIIMGAVARVIPAGDLTSKIPGSQGGAANLLMILCIGGCLTGAANAVRELVKERPIYQRERAVGLSRSAYLTSKLLVLGVITIGQGIVLTLVAMLGVNMRDKGVVTSPMPELIVAVALLSFTAMTLGLLISAIVKTSEMTMPLLVLTTLVQIVFCGALVHLDGKAVLEEIAWIVPARWAFAAMAGTLDISFLLPHKHGESPDPLWKQQFSTWLLDMGMMVVLTVVLIFLVERMLRRQEPEVMRKR</sequence>
<feature type="domain" description="FHA" evidence="11">
    <location>
        <begin position="360"/>
        <end position="409"/>
    </location>
</feature>
<feature type="region of interest" description="Disordered" evidence="9">
    <location>
        <begin position="98"/>
        <end position="346"/>
    </location>
</feature>
<feature type="transmembrane region" description="Helical" evidence="10">
    <location>
        <begin position="865"/>
        <end position="890"/>
    </location>
</feature>
<dbReference type="PROSITE" id="PS50893">
    <property type="entry name" value="ABC_TRANSPORTER_2"/>
    <property type="match status" value="1"/>
</dbReference>
<dbReference type="CDD" id="cd00060">
    <property type="entry name" value="FHA"/>
    <property type="match status" value="1"/>
</dbReference>
<comment type="subcellular location">
    <subcellularLocation>
        <location evidence="1">Membrane</location>
        <topology evidence="1">Multi-pass membrane protein</topology>
    </subcellularLocation>
</comment>
<evidence type="ECO:0000256" key="2">
    <source>
        <dbReference type="ARBA" id="ARBA00022448"/>
    </source>
</evidence>
<dbReference type="Gene3D" id="2.60.200.20">
    <property type="match status" value="2"/>
</dbReference>
<dbReference type="GO" id="GO:0005524">
    <property type="term" value="F:ATP binding"/>
    <property type="evidence" value="ECO:0007669"/>
    <property type="project" value="UniProtKB-KW"/>
</dbReference>
<evidence type="ECO:0000256" key="8">
    <source>
        <dbReference type="ARBA" id="ARBA00023136"/>
    </source>
</evidence>
<feature type="transmembrane region" description="Helical" evidence="10">
    <location>
        <begin position="748"/>
        <end position="770"/>
    </location>
</feature>
<dbReference type="Pfam" id="PF00498">
    <property type="entry name" value="FHA"/>
    <property type="match status" value="2"/>
</dbReference>
<feature type="domain" description="FHA" evidence="11">
    <location>
        <begin position="21"/>
        <end position="70"/>
    </location>
</feature>
<dbReference type="Pfam" id="PF00005">
    <property type="entry name" value="ABC_tran"/>
    <property type="match status" value="1"/>
</dbReference>
<evidence type="ECO:0000256" key="1">
    <source>
        <dbReference type="ARBA" id="ARBA00004141"/>
    </source>
</evidence>
<feature type="transmembrane region" description="Helical" evidence="10">
    <location>
        <begin position="831"/>
        <end position="853"/>
    </location>
</feature>
<keyword evidence="3" id="KW-0597">Phosphoprotein</keyword>
<keyword evidence="2" id="KW-0813">Transport</keyword>
<dbReference type="InterPro" id="IPR008984">
    <property type="entry name" value="SMAD_FHA_dom_sf"/>
</dbReference>
<dbReference type="PANTHER" id="PTHR48041:SF139">
    <property type="entry name" value="PROTEIN SCARLET"/>
    <property type="match status" value="1"/>
</dbReference>
<feature type="compositionally biased region" description="Pro residues" evidence="9">
    <location>
        <begin position="123"/>
        <end position="149"/>
    </location>
</feature>
<evidence type="ECO:0000313" key="14">
    <source>
        <dbReference type="Proteomes" id="UP001165135"/>
    </source>
</evidence>
<dbReference type="SMART" id="SM00382">
    <property type="entry name" value="AAA"/>
    <property type="match status" value="1"/>
</dbReference>
<dbReference type="AlphaFoldDB" id="A0A9W6VT72"/>
<evidence type="ECO:0000259" key="11">
    <source>
        <dbReference type="PROSITE" id="PS50006"/>
    </source>
</evidence>
<dbReference type="InterPro" id="IPR027417">
    <property type="entry name" value="P-loop_NTPase"/>
</dbReference>
<dbReference type="SMART" id="SM00240">
    <property type="entry name" value="FHA"/>
    <property type="match status" value="2"/>
</dbReference>
<proteinExistence type="predicted"/>
<dbReference type="PROSITE" id="PS50006">
    <property type="entry name" value="FHA_DOMAIN"/>
    <property type="match status" value="2"/>
</dbReference>
<feature type="transmembrane region" description="Helical" evidence="10">
    <location>
        <begin position="896"/>
        <end position="915"/>
    </location>
</feature>
<dbReference type="Proteomes" id="UP001165135">
    <property type="component" value="Unassembled WGS sequence"/>
</dbReference>
<evidence type="ECO:0000256" key="6">
    <source>
        <dbReference type="ARBA" id="ARBA00022840"/>
    </source>
</evidence>
<dbReference type="InterPro" id="IPR003593">
    <property type="entry name" value="AAA+_ATPase"/>
</dbReference>
<feature type="domain" description="ABC transporter" evidence="12">
    <location>
        <begin position="445"/>
        <end position="679"/>
    </location>
</feature>
<dbReference type="FunFam" id="3.40.50.300:FF:000474">
    <property type="entry name" value="Putative ABC transporter ATP-binding subunit"/>
    <property type="match status" value="1"/>
</dbReference>
<dbReference type="RefSeq" id="WP_285629671.1">
    <property type="nucleotide sequence ID" value="NZ_BSTJ01000010.1"/>
</dbReference>
<protein>
    <recommendedName>
        <fullName evidence="15">ABC transporter ATP-binding protein</fullName>
    </recommendedName>
</protein>
<name>A0A9W6VT72_9ACTN</name>
<dbReference type="GO" id="GO:0140359">
    <property type="term" value="F:ABC-type transporter activity"/>
    <property type="evidence" value="ECO:0007669"/>
    <property type="project" value="InterPro"/>
</dbReference>
<dbReference type="InterPro" id="IPR050352">
    <property type="entry name" value="ABCG_transporters"/>
</dbReference>
<evidence type="ECO:0008006" key="15">
    <source>
        <dbReference type="Google" id="ProtNLM"/>
    </source>
</evidence>
<gene>
    <name evidence="13" type="ORF">Airi01_071010</name>
</gene>
<keyword evidence="6" id="KW-0067">ATP-binding</keyword>
<dbReference type="InterPro" id="IPR000253">
    <property type="entry name" value="FHA_dom"/>
</dbReference>
<keyword evidence="5" id="KW-0547">Nucleotide-binding</keyword>
<dbReference type="SUPFAM" id="SSF49879">
    <property type="entry name" value="SMAD/FHA domain"/>
    <property type="match status" value="2"/>
</dbReference>
<dbReference type="Pfam" id="PF01061">
    <property type="entry name" value="ABC2_membrane"/>
    <property type="match status" value="1"/>
</dbReference>
<feature type="transmembrane region" description="Helical" evidence="10">
    <location>
        <begin position="968"/>
        <end position="990"/>
    </location>
</feature>
<dbReference type="GO" id="GO:0016020">
    <property type="term" value="C:membrane"/>
    <property type="evidence" value="ECO:0007669"/>
    <property type="project" value="UniProtKB-SubCell"/>
</dbReference>
<reference evidence="13" key="1">
    <citation type="submission" date="2023-03" db="EMBL/GenBank/DDBJ databases">
        <title>Actinoallomurus iriomotensis NBRC 103681.</title>
        <authorList>
            <person name="Ichikawa N."/>
            <person name="Sato H."/>
            <person name="Tonouchi N."/>
        </authorList>
    </citation>
    <scope>NUCLEOTIDE SEQUENCE</scope>
    <source>
        <strain evidence="13">NBRC 103681</strain>
    </source>
</reference>
<dbReference type="PANTHER" id="PTHR48041">
    <property type="entry name" value="ABC TRANSPORTER G FAMILY MEMBER 28"/>
    <property type="match status" value="1"/>
</dbReference>
<dbReference type="InterPro" id="IPR003439">
    <property type="entry name" value="ABC_transporter-like_ATP-bd"/>
</dbReference>
<dbReference type="PROSITE" id="PS00211">
    <property type="entry name" value="ABC_TRANSPORTER_1"/>
    <property type="match status" value="1"/>
</dbReference>
<dbReference type="EMBL" id="BSTJ01000010">
    <property type="protein sequence ID" value="GLY78834.1"/>
    <property type="molecule type" value="Genomic_DNA"/>
</dbReference>
<evidence type="ECO:0000259" key="12">
    <source>
        <dbReference type="PROSITE" id="PS50893"/>
    </source>
</evidence>
<evidence type="ECO:0000256" key="9">
    <source>
        <dbReference type="SAM" id="MobiDB-lite"/>
    </source>
</evidence>
<organism evidence="13 14">
    <name type="scientific">Actinoallomurus iriomotensis</name>
    <dbReference type="NCBI Taxonomy" id="478107"/>
    <lineage>
        <taxon>Bacteria</taxon>
        <taxon>Bacillati</taxon>
        <taxon>Actinomycetota</taxon>
        <taxon>Actinomycetes</taxon>
        <taxon>Streptosporangiales</taxon>
        <taxon>Thermomonosporaceae</taxon>
        <taxon>Actinoallomurus</taxon>
    </lineage>
</organism>
<evidence type="ECO:0000256" key="5">
    <source>
        <dbReference type="ARBA" id="ARBA00022741"/>
    </source>
</evidence>
<comment type="caution">
    <text evidence="13">The sequence shown here is derived from an EMBL/GenBank/DDBJ whole genome shotgun (WGS) entry which is preliminary data.</text>
</comment>
<feature type="transmembrane region" description="Helical" evidence="10">
    <location>
        <begin position="782"/>
        <end position="803"/>
    </location>
</feature>
<evidence type="ECO:0000256" key="7">
    <source>
        <dbReference type="ARBA" id="ARBA00022989"/>
    </source>
</evidence>